<organism evidence="2 3">
    <name type="scientific">Catellatospora aurea</name>
    <dbReference type="NCBI Taxonomy" id="1337874"/>
    <lineage>
        <taxon>Bacteria</taxon>
        <taxon>Bacillati</taxon>
        <taxon>Actinomycetota</taxon>
        <taxon>Actinomycetes</taxon>
        <taxon>Micromonosporales</taxon>
        <taxon>Micromonosporaceae</taxon>
        <taxon>Catellatospora</taxon>
    </lineage>
</organism>
<evidence type="ECO:0008006" key="4">
    <source>
        <dbReference type="Google" id="ProtNLM"/>
    </source>
</evidence>
<proteinExistence type="predicted"/>
<name>A0ABW2GZP8_9ACTN</name>
<dbReference type="EMBL" id="JBHTAC010000027">
    <property type="protein sequence ID" value="MFC7245505.1"/>
    <property type="molecule type" value="Genomic_DNA"/>
</dbReference>
<keyword evidence="1" id="KW-1133">Transmembrane helix</keyword>
<accession>A0ABW2GZP8</accession>
<reference evidence="3" key="1">
    <citation type="journal article" date="2019" name="Int. J. Syst. Evol. Microbiol.">
        <title>The Global Catalogue of Microorganisms (GCM) 10K type strain sequencing project: providing services to taxonomists for standard genome sequencing and annotation.</title>
        <authorList>
            <consortium name="The Broad Institute Genomics Platform"/>
            <consortium name="The Broad Institute Genome Sequencing Center for Infectious Disease"/>
            <person name="Wu L."/>
            <person name="Ma J."/>
        </authorList>
    </citation>
    <scope>NUCLEOTIDE SEQUENCE [LARGE SCALE GENOMIC DNA]</scope>
    <source>
        <strain evidence="3">CGMCC 1.9106</strain>
    </source>
</reference>
<keyword evidence="1" id="KW-0472">Membrane</keyword>
<keyword evidence="1" id="KW-0812">Transmembrane</keyword>
<evidence type="ECO:0000313" key="2">
    <source>
        <dbReference type="EMBL" id="MFC7245505.1"/>
    </source>
</evidence>
<dbReference type="Proteomes" id="UP001596392">
    <property type="component" value="Unassembled WGS sequence"/>
</dbReference>
<evidence type="ECO:0000313" key="3">
    <source>
        <dbReference type="Proteomes" id="UP001596392"/>
    </source>
</evidence>
<feature type="transmembrane region" description="Helical" evidence="1">
    <location>
        <begin position="21"/>
        <end position="44"/>
    </location>
</feature>
<protein>
    <recommendedName>
        <fullName evidence="4">PH (Pleckstrin Homology) domain-containing protein</fullName>
    </recommendedName>
</protein>
<evidence type="ECO:0000256" key="1">
    <source>
        <dbReference type="SAM" id="Phobius"/>
    </source>
</evidence>
<feature type="transmembrane region" description="Helical" evidence="1">
    <location>
        <begin position="50"/>
        <end position="70"/>
    </location>
</feature>
<sequence length="174" mass="18226">MRQSGGGHGMWRGAAQGRQAAVTLVGAAAAAVAVAVGLIPVTGAAGWELAAAYAITAAVVLCYLAVLLLWRAAQVWRIDVQVDPHMVRIRSALLPVAATTLPVDVVRSVRIVQVLAPWQGDPTWWLLPDRSAALVARGGPGLQLELESGRLLSVSVDNPEQAVTYLRRLGVAAA</sequence>
<keyword evidence="3" id="KW-1185">Reference proteome</keyword>
<comment type="caution">
    <text evidence="2">The sequence shown here is derived from an EMBL/GenBank/DDBJ whole genome shotgun (WGS) entry which is preliminary data.</text>
</comment>
<gene>
    <name evidence="2" type="ORF">ACFQO7_23770</name>
</gene>
<dbReference type="RefSeq" id="WP_376808424.1">
    <property type="nucleotide sequence ID" value="NZ_JBHTAC010000027.1"/>
</dbReference>